<evidence type="ECO:0000256" key="1">
    <source>
        <dbReference type="SAM" id="SignalP"/>
    </source>
</evidence>
<proteinExistence type="predicted"/>
<gene>
    <name evidence="2" type="ORF">H9Q13_10370</name>
</gene>
<name>A0ABR7XH05_9BACT</name>
<sequence length="256" mass="30150">MKKALLRYTLYLLIPFLALSCTNIMNQEASKPQNGQQVIEAMYRHWDNKWYPNFSFDQKAIFYENDQVSREEVWQEIYSYPSNLHIRFDGFETGNGIIYHQDTLYTFKAGKLQNKQYSIHPLVLLSFDVYFFPPATTISKAHELNFDLSKFTETKWQGHDTYVVGATDLNDNTSNQFWVDKENLYVVRVITNNKGIARDVEMNNYRLIDGNMVATEIIFKNNGKLFLREEYFNISFPKEVDQSWFDPAAFTAANWK</sequence>
<dbReference type="RefSeq" id="WP_191183731.1">
    <property type="nucleotide sequence ID" value="NZ_JACXAJ010000004.1"/>
</dbReference>
<protein>
    <submittedName>
        <fullName evidence="2">Outer membrane lipoprotein-sorting protein</fullName>
    </submittedName>
</protein>
<dbReference type="EMBL" id="JACXAJ010000004">
    <property type="protein sequence ID" value="MBD1397572.1"/>
    <property type="molecule type" value="Genomic_DNA"/>
</dbReference>
<keyword evidence="3" id="KW-1185">Reference proteome</keyword>
<dbReference type="Gene3D" id="2.50.20.10">
    <property type="entry name" value="Lipoprotein localisation LolA/LolB/LppX"/>
    <property type="match status" value="1"/>
</dbReference>
<feature type="signal peptide" evidence="1">
    <location>
        <begin position="1"/>
        <end position="20"/>
    </location>
</feature>
<feature type="chain" id="PRO_5045558826" evidence="1">
    <location>
        <begin position="21"/>
        <end position="256"/>
    </location>
</feature>
<keyword evidence="2" id="KW-0449">Lipoprotein</keyword>
<dbReference type="PROSITE" id="PS51257">
    <property type="entry name" value="PROKAR_LIPOPROTEIN"/>
    <property type="match status" value="1"/>
</dbReference>
<dbReference type="Proteomes" id="UP000625551">
    <property type="component" value="Unassembled WGS sequence"/>
</dbReference>
<evidence type="ECO:0000313" key="3">
    <source>
        <dbReference type="Proteomes" id="UP000625551"/>
    </source>
</evidence>
<organism evidence="2 3">
    <name type="scientific">Pontibacter aquaedesilientis</name>
    <dbReference type="NCBI Taxonomy" id="2766980"/>
    <lineage>
        <taxon>Bacteria</taxon>
        <taxon>Pseudomonadati</taxon>
        <taxon>Bacteroidota</taxon>
        <taxon>Cytophagia</taxon>
        <taxon>Cytophagales</taxon>
        <taxon>Hymenobacteraceae</taxon>
        <taxon>Pontibacter</taxon>
    </lineage>
</organism>
<accession>A0ABR7XH05</accession>
<reference evidence="2 3" key="1">
    <citation type="submission" date="2020-09" db="EMBL/GenBank/DDBJ databases">
        <title>Genome sequencing and assembly of Pontibacter sp.</title>
        <authorList>
            <person name="Chhetri G."/>
        </authorList>
    </citation>
    <scope>NUCLEOTIDE SEQUENCE [LARGE SCALE GENOMIC DNA]</scope>
    <source>
        <strain evidence="2 3">JH31</strain>
    </source>
</reference>
<evidence type="ECO:0000313" key="2">
    <source>
        <dbReference type="EMBL" id="MBD1397572.1"/>
    </source>
</evidence>
<keyword evidence="1" id="KW-0732">Signal</keyword>
<comment type="caution">
    <text evidence="2">The sequence shown here is derived from an EMBL/GenBank/DDBJ whole genome shotgun (WGS) entry which is preliminary data.</text>
</comment>